<accession>A0AAV4NSP8</accession>
<name>A0AAV4NSP8_CAEEX</name>
<dbReference type="AlphaFoldDB" id="A0AAV4NSP8"/>
<comment type="caution">
    <text evidence="1">The sequence shown here is derived from an EMBL/GenBank/DDBJ whole genome shotgun (WGS) entry which is preliminary data.</text>
</comment>
<evidence type="ECO:0000313" key="1">
    <source>
        <dbReference type="EMBL" id="GIX87796.1"/>
    </source>
</evidence>
<dbReference type="EMBL" id="BPLR01021266">
    <property type="protein sequence ID" value="GIX87796.1"/>
    <property type="molecule type" value="Genomic_DNA"/>
</dbReference>
<evidence type="ECO:0000313" key="2">
    <source>
        <dbReference type="Proteomes" id="UP001054945"/>
    </source>
</evidence>
<protein>
    <submittedName>
        <fullName evidence="1">Uncharacterized protein</fullName>
    </submittedName>
</protein>
<sequence length="78" mass="8769">MHCRIWFCSRIKICVAKHGKPSNFHWIDPLETDKNLAGNHRSSFDEQIQLAAGTEYAATGISLSNSLEQKIRDILQAG</sequence>
<gene>
    <name evidence="1" type="ORF">CEXT_393381</name>
</gene>
<keyword evidence="2" id="KW-1185">Reference proteome</keyword>
<dbReference type="Proteomes" id="UP001054945">
    <property type="component" value="Unassembled WGS sequence"/>
</dbReference>
<proteinExistence type="predicted"/>
<reference evidence="1 2" key="1">
    <citation type="submission" date="2021-06" db="EMBL/GenBank/DDBJ databases">
        <title>Caerostris extrusa draft genome.</title>
        <authorList>
            <person name="Kono N."/>
            <person name="Arakawa K."/>
        </authorList>
    </citation>
    <scope>NUCLEOTIDE SEQUENCE [LARGE SCALE GENOMIC DNA]</scope>
</reference>
<organism evidence="1 2">
    <name type="scientific">Caerostris extrusa</name>
    <name type="common">Bark spider</name>
    <name type="synonym">Caerostris bankana</name>
    <dbReference type="NCBI Taxonomy" id="172846"/>
    <lineage>
        <taxon>Eukaryota</taxon>
        <taxon>Metazoa</taxon>
        <taxon>Ecdysozoa</taxon>
        <taxon>Arthropoda</taxon>
        <taxon>Chelicerata</taxon>
        <taxon>Arachnida</taxon>
        <taxon>Araneae</taxon>
        <taxon>Araneomorphae</taxon>
        <taxon>Entelegynae</taxon>
        <taxon>Araneoidea</taxon>
        <taxon>Araneidae</taxon>
        <taxon>Caerostris</taxon>
    </lineage>
</organism>